<feature type="region of interest" description="Disordered" evidence="5">
    <location>
        <begin position="1"/>
        <end position="59"/>
    </location>
</feature>
<dbReference type="OrthoDB" id="61815at2759"/>
<evidence type="ECO:0000259" key="6">
    <source>
        <dbReference type="Pfam" id="PF01926"/>
    </source>
</evidence>
<protein>
    <recommendedName>
        <fullName evidence="4">Guanine nucleotide-binding protein-like 1</fullName>
    </recommendedName>
</protein>
<evidence type="ECO:0000313" key="8">
    <source>
        <dbReference type="Proteomes" id="UP000230002"/>
    </source>
</evidence>
<dbReference type="PANTHER" id="PTHR45709">
    <property type="entry name" value="LARGE SUBUNIT GTPASE 1 HOMOLOG-RELATED"/>
    <property type="match status" value="1"/>
</dbReference>
<gene>
    <name evidence="7" type="ORF">GSI_06440</name>
</gene>
<evidence type="ECO:0000256" key="4">
    <source>
        <dbReference type="ARBA" id="ARBA00039902"/>
    </source>
</evidence>
<dbReference type="STRING" id="1077348.A0A2G8SD86"/>
<proteinExistence type="predicted"/>
<name>A0A2G8SD86_9APHY</name>
<keyword evidence="1" id="KW-0547">Nucleotide-binding</keyword>
<dbReference type="InterPro" id="IPR043358">
    <property type="entry name" value="GNL1-like"/>
</dbReference>
<accession>A0A2G8SD86</accession>
<evidence type="ECO:0000313" key="7">
    <source>
        <dbReference type="EMBL" id="PIL31736.1"/>
    </source>
</evidence>
<organism evidence="7 8">
    <name type="scientific">Ganoderma sinense ZZ0214-1</name>
    <dbReference type="NCBI Taxonomy" id="1077348"/>
    <lineage>
        <taxon>Eukaryota</taxon>
        <taxon>Fungi</taxon>
        <taxon>Dikarya</taxon>
        <taxon>Basidiomycota</taxon>
        <taxon>Agaricomycotina</taxon>
        <taxon>Agaricomycetes</taxon>
        <taxon>Polyporales</taxon>
        <taxon>Polyporaceae</taxon>
        <taxon>Ganoderma</taxon>
    </lineage>
</organism>
<evidence type="ECO:0000256" key="5">
    <source>
        <dbReference type="SAM" id="MobiDB-lite"/>
    </source>
</evidence>
<reference evidence="7 8" key="1">
    <citation type="journal article" date="2015" name="Sci. Rep.">
        <title>Chromosome-level genome map provides insights into diverse defense mechanisms in the medicinal fungus Ganoderma sinense.</title>
        <authorList>
            <person name="Zhu Y."/>
            <person name="Xu J."/>
            <person name="Sun C."/>
            <person name="Zhou S."/>
            <person name="Xu H."/>
            <person name="Nelson D.R."/>
            <person name="Qian J."/>
            <person name="Song J."/>
            <person name="Luo H."/>
            <person name="Xiang L."/>
            <person name="Li Y."/>
            <person name="Xu Z."/>
            <person name="Ji A."/>
            <person name="Wang L."/>
            <person name="Lu S."/>
            <person name="Hayward A."/>
            <person name="Sun W."/>
            <person name="Li X."/>
            <person name="Schwartz D.C."/>
            <person name="Wang Y."/>
            <person name="Chen S."/>
        </authorList>
    </citation>
    <scope>NUCLEOTIDE SEQUENCE [LARGE SCALE GENOMIC DNA]</scope>
    <source>
        <strain evidence="7 8">ZZ0214-1</strain>
    </source>
</reference>
<sequence>MQRRKPFSAKQRKEQLQLKRAIKRGDVSPPPPSKPDRHKKGRRGNTLPSTTRTAAADSTRRLESSFVKLPPAFLERTKVLASTLHLARPIPLKCAILPDVDKPPSAADALTCPRRPKWRYDMSKKEVEANEEGLFKKWLYQTDAAVNAWCNPTTSTQDGPQTASAPVTLTEDDRKGSSAIADQMPPSPISFERNLEVWRQLWRVTEISQIILILLDSRCPTLHFSPALSSYISSIPHSSRLRTILVLTKVDISGPDRAAAWTTYLNALYPGMRVVQVESYTEKYPDAGGSSSARKKQYEPHLPSAFRQTLVNVLRETHAELLEPPPAVKNNPERLATWRPKTKSAVDWDAVLKAYGGQVGSAVGGAAAPKPIKMDPGDQDDADDQTEEDDSEPEFLTIGLIGQPNVGKSSLLNALFGTQKVRASRTPGKTKHFQTLFWTPEVRLVDCPGLVIPNYVPMEMQVLSGILPISRVSAIPLCIYHAAGLVPLEKVLGLAHPSLFSPAPEDKRTWRDGMRPAASGAGDTSQEPQKETVWTAMDILTAYATKKGWVTAKAGRPDVNRAGNAILRALAEGRIRWAFWPPGTGPQTIAKHCEGAVNDPGDGVGIWIAHDRHGGSQDAYDEDYDSDVDGRVDADGHPGAGSEEEVEDTEASSAGGDEEISEDDGQGGVPGPVAAGSLGRQIAGTGGRFEALVLDDEDDCEH</sequence>
<dbReference type="Proteomes" id="UP000230002">
    <property type="component" value="Unassembled WGS sequence"/>
</dbReference>
<evidence type="ECO:0000256" key="2">
    <source>
        <dbReference type="ARBA" id="ARBA00023134"/>
    </source>
</evidence>
<dbReference type="GO" id="GO:0003924">
    <property type="term" value="F:GTPase activity"/>
    <property type="evidence" value="ECO:0007669"/>
    <property type="project" value="InterPro"/>
</dbReference>
<dbReference type="AlphaFoldDB" id="A0A2G8SD86"/>
<dbReference type="Gene3D" id="3.40.50.300">
    <property type="entry name" value="P-loop containing nucleotide triphosphate hydrolases"/>
    <property type="match status" value="1"/>
</dbReference>
<dbReference type="SUPFAM" id="SSF52540">
    <property type="entry name" value="P-loop containing nucleoside triphosphate hydrolases"/>
    <property type="match status" value="1"/>
</dbReference>
<dbReference type="Pfam" id="PF01926">
    <property type="entry name" value="MMR_HSR1"/>
    <property type="match status" value="1"/>
</dbReference>
<feature type="region of interest" description="Disordered" evidence="5">
    <location>
        <begin position="361"/>
        <end position="392"/>
    </location>
</feature>
<comment type="caution">
    <text evidence="7">The sequence shown here is derived from an EMBL/GenBank/DDBJ whole genome shotgun (WGS) entry which is preliminary data.</text>
</comment>
<feature type="compositionally biased region" description="Acidic residues" evidence="5">
    <location>
        <begin position="377"/>
        <end position="392"/>
    </location>
</feature>
<dbReference type="InterPro" id="IPR006073">
    <property type="entry name" value="GTP-bd"/>
</dbReference>
<dbReference type="GO" id="GO:0005525">
    <property type="term" value="F:GTP binding"/>
    <property type="evidence" value="ECO:0007669"/>
    <property type="project" value="UniProtKB-KW"/>
</dbReference>
<dbReference type="EMBL" id="AYKW01000012">
    <property type="protein sequence ID" value="PIL31736.1"/>
    <property type="molecule type" value="Genomic_DNA"/>
</dbReference>
<feature type="compositionally biased region" description="Basic and acidic residues" evidence="5">
    <location>
        <begin position="505"/>
        <end position="514"/>
    </location>
</feature>
<feature type="region of interest" description="Disordered" evidence="5">
    <location>
        <begin position="505"/>
        <end position="529"/>
    </location>
</feature>
<evidence type="ECO:0000256" key="1">
    <source>
        <dbReference type="ARBA" id="ARBA00022741"/>
    </source>
</evidence>
<keyword evidence="2" id="KW-0342">GTP-binding</keyword>
<dbReference type="InterPro" id="IPR027417">
    <property type="entry name" value="P-loop_NTPase"/>
</dbReference>
<keyword evidence="8" id="KW-1185">Reference proteome</keyword>
<comment type="function">
    <text evidence="3">Possible regulatory or functional link with the histocompatibility cluster.</text>
</comment>
<feature type="domain" description="G" evidence="6">
    <location>
        <begin position="397"/>
        <end position="451"/>
    </location>
</feature>
<dbReference type="PANTHER" id="PTHR45709:SF3">
    <property type="entry name" value="GUANINE NUCLEOTIDE-BINDING PROTEIN-LIKE 1"/>
    <property type="match status" value="1"/>
</dbReference>
<feature type="compositionally biased region" description="Acidic residues" evidence="5">
    <location>
        <begin position="642"/>
        <end position="665"/>
    </location>
</feature>
<evidence type="ECO:0000256" key="3">
    <source>
        <dbReference type="ARBA" id="ARBA00037770"/>
    </source>
</evidence>
<feature type="region of interest" description="Disordered" evidence="5">
    <location>
        <begin position="613"/>
        <end position="681"/>
    </location>
</feature>